<evidence type="ECO:0000313" key="1">
    <source>
        <dbReference type="EMBL" id="EMY34806.1"/>
    </source>
</evidence>
<comment type="caution">
    <text evidence="1">The sequence shown here is derived from an EMBL/GenBank/DDBJ whole genome shotgun (WGS) entry which is preliminary data.</text>
</comment>
<organism evidence="1 2">
    <name type="scientific">Arthrobacter crystallopoietes BAB-32</name>
    <dbReference type="NCBI Taxonomy" id="1246476"/>
    <lineage>
        <taxon>Bacteria</taxon>
        <taxon>Bacillati</taxon>
        <taxon>Actinomycetota</taxon>
        <taxon>Actinomycetes</taxon>
        <taxon>Micrococcales</taxon>
        <taxon>Micrococcaceae</taxon>
        <taxon>Crystallibacter</taxon>
    </lineage>
</organism>
<dbReference type="AlphaFoldDB" id="N1UWQ6"/>
<dbReference type="Proteomes" id="UP000010729">
    <property type="component" value="Unassembled WGS sequence"/>
</dbReference>
<accession>N1UWQ6</accession>
<reference evidence="1 2" key="1">
    <citation type="journal article" date="2013" name="Genome Announc.">
        <title>Draft Genome Sequence of Arthrobacter crystallopoietes Strain BAB-32, Revealing Genes for Bioremediation.</title>
        <authorList>
            <person name="Joshi M.N."/>
            <person name="Pandit A.S."/>
            <person name="Sharma A."/>
            <person name="Pandya R.V."/>
            <person name="Desai S.M."/>
            <person name="Saxena A.K."/>
            <person name="Bagatharia S.B."/>
        </authorList>
    </citation>
    <scope>NUCLEOTIDE SEQUENCE [LARGE SCALE GENOMIC DNA]</scope>
    <source>
        <strain evidence="1 2">BAB-32</strain>
    </source>
</reference>
<sequence length="60" mass="6211">MPGTASMSTVIAARAGLRVMSLAEYEQVAAARQEFVDFLLGSGTHSGAAEATPRAKATAW</sequence>
<gene>
    <name evidence="1" type="ORF">D477_007811</name>
</gene>
<protein>
    <submittedName>
        <fullName evidence="1">Uncharacterized protein</fullName>
    </submittedName>
</protein>
<keyword evidence="2" id="KW-1185">Reference proteome</keyword>
<evidence type="ECO:0000313" key="2">
    <source>
        <dbReference type="Proteomes" id="UP000010729"/>
    </source>
</evidence>
<name>N1UWQ6_9MICC</name>
<proteinExistence type="predicted"/>
<dbReference type="EMBL" id="ANPE02000100">
    <property type="protein sequence ID" value="EMY34806.1"/>
    <property type="molecule type" value="Genomic_DNA"/>
</dbReference>